<dbReference type="SUPFAM" id="SSF53271">
    <property type="entry name" value="PRTase-like"/>
    <property type="match status" value="2"/>
</dbReference>
<dbReference type="InterPro" id="IPR029057">
    <property type="entry name" value="PRTase-like"/>
</dbReference>
<protein>
    <recommendedName>
        <fullName evidence="1">ribose-phosphate diphosphokinase</fullName>
        <ecNumber evidence="1">2.7.6.1</ecNumber>
    </recommendedName>
</protein>
<evidence type="ECO:0000256" key="2">
    <source>
        <dbReference type="ARBA" id="ARBA00022679"/>
    </source>
</evidence>
<feature type="domain" description="Ribose-phosphate pyrophosphokinase N-terminal" evidence="10">
    <location>
        <begin position="26"/>
        <end position="164"/>
    </location>
</feature>
<keyword evidence="2" id="KW-0808">Transferase</keyword>
<evidence type="ECO:0000256" key="4">
    <source>
        <dbReference type="ARBA" id="ARBA00022741"/>
    </source>
</evidence>
<evidence type="ECO:0000256" key="6">
    <source>
        <dbReference type="ARBA" id="ARBA00022840"/>
    </source>
</evidence>
<dbReference type="GO" id="GO:0006015">
    <property type="term" value="P:5-phosphoribose 1-diphosphate biosynthetic process"/>
    <property type="evidence" value="ECO:0007669"/>
    <property type="project" value="TreeGrafter"/>
</dbReference>
<comment type="catalytic activity">
    <reaction evidence="7">
        <text>D-ribose 5-phosphate + ATP = 5-phospho-alpha-D-ribose 1-diphosphate + AMP + H(+)</text>
        <dbReference type="Rhea" id="RHEA:15609"/>
        <dbReference type="ChEBI" id="CHEBI:15378"/>
        <dbReference type="ChEBI" id="CHEBI:30616"/>
        <dbReference type="ChEBI" id="CHEBI:58017"/>
        <dbReference type="ChEBI" id="CHEBI:78346"/>
        <dbReference type="ChEBI" id="CHEBI:456215"/>
        <dbReference type="EC" id="2.7.6.1"/>
    </reaction>
</comment>
<keyword evidence="5 11" id="KW-0418">Kinase</keyword>
<dbReference type="GO" id="GO:0016301">
    <property type="term" value="F:kinase activity"/>
    <property type="evidence" value="ECO:0007669"/>
    <property type="project" value="UniProtKB-KW"/>
</dbReference>
<keyword evidence="6" id="KW-0067">ATP-binding</keyword>
<evidence type="ECO:0000256" key="1">
    <source>
        <dbReference type="ARBA" id="ARBA00013247"/>
    </source>
</evidence>
<evidence type="ECO:0000256" key="3">
    <source>
        <dbReference type="ARBA" id="ARBA00022727"/>
    </source>
</evidence>
<accession>A0A1M7MNK8</accession>
<name>A0A1M7MNK8_RUMFL</name>
<reference evidence="11 12" key="1">
    <citation type="submission" date="2016-11" db="EMBL/GenBank/DDBJ databases">
        <authorList>
            <person name="Jaros S."/>
            <person name="Januszkiewicz K."/>
            <person name="Wedrychowicz H."/>
        </authorList>
    </citation>
    <scope>NUCLEOTIDE SEQUENCE [LARGE SCALE GENOMIC DNA]</scope>
    <source>
        <strain evidence="11 12">Y1</strain>
    </source>
</reference>
<dbReference type="NCBIfam" id="NF005299">
    <property type="entry name" value="PRK06827.1"/>
    <property type="match status" value="1"/>
</dbReference>
<dbReference type="GO" id="GO:0005737">
    <property type="term" value="C:cytoplasm"/>
    <property type="evidence" value="ECO:0007669"/>
    <property type="project" value="TreeGrafter"/>
</dbReference>
<evidence type="ECO:0000256" key="5">
    <source>
        <dbReference type="ARBA" id="ARBA00022777"/>
    </source>
</evidence>
<sequence length="388" mass="43404">MCVKKGFMTASSEILFGSDSNVAPIGIIAMNSVTELGKKIDDYLVDWAGKGGINVDSFLVESECPRFSSGDGKGLIKSTIRGKDLFIIIDVGNYSIKYDYFGMQNAMSPDDHFQDLKRIIQAASGKAHRITVIMPTLYGGRQHRRSYRESLDCACALQELEAMGVSNIVTFDAHDPRVQNAIPLMGFDNVMPTYQVLKAMLKDIKDISFNKDKFMVVSPDEGALNRNMYYASVLGVEMGMFYKRRDYSTIVNGRNPIVAHEYLGNPVEGKDVFVSDDIISSGESMLDVASALKEKKAGRFFAYATYAIFTNGLEKFDKAYEDGIIDGIFGTNLTYRTPELLSRPWFHEVDVSKYIAYFIEAINHDVSISKIIDPHTKIDNLLKKYGMK</sequence>
<dbReference type="Proteomes" id="UP000184394">
    <property type="component" value="Unassembled WGS sequence"/>
</dbReference>
<keyword evidence="3 8" id="KW-0545">Nucleotide biosynthesis</keyword>
<evidence type="ECO:0000256" key="8">
    <source>
        <dbReference type="RuleBase" id="RU004324"/>
    </source>
</evidence>
<dbReference type="PANTHER" id="PTHR10210">
    <property type="entry name" value="RIBOSE-PHOSPHATE DIPHOSPHOKINASE FAMILY MEMBER"/>
    <property type="match status" value="1"/>
</dbReference>
<dbReference type="GO" id="GO:0002189">
    <property type="term" value="C:ribose phosphate diphosphokinase complex"/>
    <property type="evidence" value="ECO:0007669"/>
    <property type="project" value="TreeGrafter"/>
</dbReference>
<dbReference type="EC" id="2.7.6.1" evidence="1"/>
<feature type="domain" description="Phosphoribosyltransferase" evidence="9">
    <location>
        <begin position="196"/>
        <end position="298"/>
    </location>
</feature>
<dbReference type="Gene3D" id="3.40.50.2020">
    <property type="match status" value="2"/>
</dbReference>
<dbReference type="GO" id="GO:0005524">
    <property type="term" value="F:ATP binding"/>
    <property type="evidence" value="ECO:0007669"/>
    <property type="project" value="UniProtKB-KW"/>
</dbReference>
<dbReference type="NCBIfam" id="TIGR01251">
    <property type="entry name" value="ribP_PPkin"/>
    <property type="match status" value="1"/>
</dbReference>
<gene>
    <name evidence="11" type="ORF">SAMN04487860_12427</name>
</gene>
<comment type="similarity">
    <text evidence="8">Belongs to the ribose-phosphate pyrophosphokinase family.</text>
</comment>
<dbReference type="Pfam" id="PF13793">
    <property type="entry name" value="Pribosyltran_N"/>
    <property type="match status" value="1"/>
</dbReference>
<dbReference type="GO" id="GO:0000287">
    <property type="term" value="F:magnesium ion binding"/>
    <property type="evidence" value="ECO:0007669"/>
    <property type="project" value="InterPro"/>
</dbReference>
<keyword evidence="4" id="KW-0547">Nucleotide-binding</keyword>
<evidence type="ECO:0000259" key="10">
    <source>
        <dbReference type="Pfam" id="PF13793"/>
    </source>
</evidence>
<evidence type="ECO:0000313" key="11">
    <source>
        <dbReference type="EMBL" id="SHM92087.1"/>
    </source>
</evidence>
<dbReference type="PANTHER" id="PTHR10210:SF32">
    <property type="entry name" value="RIBOSE-PHOSPHATE PYROPHOSPHOKINASE 2"/>
    <property type="match status" value="1"/>
</dbReference>
<dbReference type="InterPro" id="IPR005946">
    <property type="entry name" value="Rib-P_diPkinase"/>
</dbReference>
<dbReference type="InterPro" id="IPR000836">
    <property type="entry name" value="PRTase_dom"/>
</dbReference>
<evidence type="ECO:0000259" key="9">
    <source>
        <dbReference type="Pfam" id="PF00156"/>
    </source>
</evidence>
<evidence type="ECO:0000256" key="7">
    <source>
        <dbReference type="ARBA" id="ARBA00049535"/>
    </source>
</evidence>
<dbReference type="InterPro" id="IPR029099">
    <property type="entry name" value="Pribosyltran_N"/>
</dbReference>
<dbReference type="EMBL" id="FRCT01000024">
    <property type="protein sequence ID" value="SHM92087.1"/>
    <property type="molecule type" value="Genomic_DNA"/>
</dbReference>
<dbReference type="Pfam" id="PF00156">
    <property type="entry name" value="Pribosyltran"/>
    <property type="match status" value="1"/>
</dbReference>
<evidence type="ECO:0000313" key="12">
    <source>
        <dbReference type="Proteomes" id="UP000184394"/>
    </source>
</evidence>
<dbReference type="CDD" id="cd06223">
    <property type="entry name" value="PRTases_typeI"/>
    <property type="match status" value="1"/>
</dbReference>
<proteinExistence type="inferred from homology"/>
<dbReference type="GO" id="GO:0006164">
    <property type="term" value="P:purine nucleotide biosynthetic process"/>
    <property type="evidence" value="ECO:0007669"/>
    <property type="project" value="TreeGrafter"/>
</dbReference>
<organism evidence="11 12">
    <name type="scientific">Ruminococcus flavefaciens</name>
    <dbReference type="NCBI Taxonomy" id="1265"/>
    <lineage>
        <taxon>Bacteria</taxon>
        <taxon>Bacillati</taxon>
        <taxon>Bacillota</taxon>
        <taxon>Clostridia</taxon>
        <taxon>Eubacteriales</taxon>
        <taxon>Oscillospiraceae</taxon>
        <taxon>Ruminococcus</taxon>
    </lineage>
</organism>
<dbReference type="GO" id="GO:0004749">
    <property type="term" value="F:ribose phosphate diphosphokinase activity"/>
    <property type="evidence" value="ECO:0007669"/>
    <property type="project" value="UniProtKB-EC"/>
</dbReference>
<dbReference type="AlphaFoldDB" id="A0A1M7MNK8"/>